<evidence type="ECO:0000256" key="3">
    <source>
        <dbReference type="ARBA" id="ARBA00022737"/>
    </source>
</evidence>
<evidence type="ECO:0000313" key="9">
    <source>
        <dbReference type="Proteomes" id="UP001210211"/>
    </source>
</evidence>
<feature type="domain" description="NB-ARC" evidence="6">
    <location>
        <begin position="167"/>
        <end position="229"/>
    </location>
</feature>
<proteinExistence type="inferred from homology"/>
<gene>
    <name evidence="8" type="ORF">LUZ61_000834</name>
</gene>
<reference evidence="8 9" key="1">
    <citation type="journal article" date="2022" name="Cell">
        <title>Repeat-based holocentromeres influence genome architecture and karyotype evolution.</title>
        <authorList>
            <person name="Hofstatter P.G."/>
            <person name="Thangavel G."/>
            <person name="Lux T."/>
            <person name="Neumann P."/>
            <person name="Vondrak T."/>
            <person name="Novak P."/>
            <person name="Zhang M."/>
            <person name="Costa L."/>
            <person name="Castellani M."/>
            <person name="Scott A."/>
            <person name="Toegelov H."/>
            <person name="Fuchs J."/>
            <person name="Mata-Sucre Y."/>
            <person name="Dias Y."/>
            <person name="Vanzela A.L.L."/>
            <person name="Huettel B."/>
            <person name="Almeida C.C.S."/>
            <person name="Simkova H."/>
            <person name="Souza G."/>
            <person name="Pedrosa-Harand A."/>
            <person name="Macas J."/>
            <person name="Mayer K.F.X."/>
            <person name="Houben A."/>
            <person name="Marques A."/>
        </authorList>
    </citation>
    <scope>NUCLEOTIDE SEQUENCE [LARGE SCALE GENOMIC DNA]</scope>
    <source>
        <strain evidence="8">RhyTen1mFocal</strain>
    </source>
</reference>
<evidence type="ECO:0000256" key="2">
    <source>
        <dbReference type="ARBA" id="ARBA00022614"/>
    </source>
</evidence>
<name>A0AAD5ZFS2_9POAL</name>
<accession>A0AAD5ZFS2</accession>
<evidence type="ECO:0000259" key="6">
    <source>
        <dbReference type="Pfam" id="PF00931"/>
    </source>
</evidence>
<dbReference type="InterPro" id="IPR002182">
    <property type="entry name" value="NB-ARC"/>
</dbReference>
<dbReference type="EMBL" id="JAMRDG010000001">
    <property type="protein sequence ID" value="KAJ3697129.1"/>
    <property type="molecule type" value="Genomic_DNA"/>
</dbReference>
<protein>
    <submittedName>
        <fullName evidence="8">Uncharacterized protein</fullName>
    </submittedName>
</protein>
<dbReference type="Gene3D" id="3.40.50.300">
    <property type="entry name" value="P-loop containing nucleotide triphosphate hydrolases"/>
    <property type="match status" value="1"/>
</dbReference>
<keyword evidence="2" id="KW-0433">Leucine-rich repeat</keyword>
<evidence type="ECO:0000256" key="4">
    <source>
        <dbReference type="ARBA" id="ARBA00022741"/>
    </source>
</evidence>
<comment type="caution">
    <text evidence="8">The sequence shown here is derived from an EMBL/GenBank/DDBJ whole genome shotgun (WGS) entry which is preliminary data.</text>
</comment>
<keyword evidence="3" id="KW-0677">Repeat</keyword>
<feature type="domain" description="Disease resistance N-terminal" evidence="7">
    <location>
        <begin position="13"/>
        <end position="100"/>
    </location>
</feature>
<keyword evidence="5" id="KW-0611">Plant defense</keyword>
<dbReference type="CDD" id="cd14798">
    <property type="entry name" value="RX-CC_like"/>
    <property type="match status" value="1"/>
</dbReference>
<organism evidence="8 9">
    <name type="scientific">Rhynchospora tenuis</name>
    <dbReference type="NCBI Taxonomy" id="198213"/>
    <lineage>
        <taxon>Eukaryota</taxon>
        <taxon>Viridiplantae</taxon>
        <taxon>Streptophyta</taxon>
        <taxon>Embryophyta</taxon>
        <taxon>Tracheophyta</taxon>
        <taxon>Spermatophyta</taxon>
        <taxon>Magnoliopsida</taxon>
        <taxon>Liliopsida</taxon>
        <taxon>Poales</taxon>
        <taxon>Cyperaceae</taxon>
        <taxon>Cyperoideae</taxon>
        <taxon>Rhynchosporeae</taxon>
        <taxon>Rhynchospora</taxon>
    </lineage>
</organism>
<dbReference type="PANTHER" id="PTHR19338:SF32">
    <property type="entry name" value="OS06G0287500 PROTEIN"/>
    <property type="match status" value="1"/>
</dbReference>
<dbReference type="GO" id="GO:0043531">
    <property type="term" value="F:ADP binding"/>
    <property type="evidence" value="ECO:0007669"/>
    <property type="project" value="InterPro"/>
</dbReference>
<dbReference type="PANTHER" id="PTHR19338">
    <property type="entry name" value="TRANSLOCASE OF INNER MITOCHONDRIAL MEMBRANE 13 HOMOLOG"/>
    <property type="match status" value="1"/>
</dbReference>
<dbReference type="Pfam" id="PF00931">
    <property type="entry name" value="NB-ARC"/>
    <property type="match status" value="1"/>
</dbReference>
<dbReference type="AlphaFoldDB" id="A0AAD5ZFS2"/>
<dbReference type="InterPro" id="IPR038005">
    <property type="entry name" value="RX-like_CC"/>
</dbReference>
<evidence type="ECO:0000256" key="5">
    <source>
        <dbReference type="ARBA" id="ARBA00022821"/>
    </source>
</evidence>
<evidence type="ECO:0000313" key="8">
    <source>
        <dbReference type="EMBL" id="KAJ3697129.1"/>
    </source>
</evidence>
<sequence length="230" mass="26486">MEATAIGFAKTMVDGVLQKVATRAADELAKTLGVRQDIWYIRGELEMMQGFLRAAEDPQDDNNVRLIWVRQVRDLAYQIEDCLAEFSIHLENRSMWHKLQTLNTRRQIASNIREIREKVQEVSQRNLRYNLIKPVKPSHDPTSNYGDLTTRMTTLVMEEAELVGQTELKHKLVTILTENKECRKVVWVTGMGGLGKTTLVKKVFGSLETNFSCRVWLTISQTFNKKDLLM</sequence>
<evidence type="ECO:0000256" key="1">
    <source>
        <dbReference type="ARBA" id="ARBA00008894"/>
    </source>
</evidence>
<dbReference type="InterPro" id="IPR041118">
    <property type="entry name" value="Rx_N"/>
</dbReference>
<keyword evidence="9" id="KW-1185">Reference proteome</keyword>
<evidence type="ECO:0000259" key="7">
    <source>
        <dbReference type="Pfam" id="PF18052"/>
    </source>
</evidence>
<dbReference type="SUPFAM" id="SSF52540">
    <property type="entry name" value="P-loop containing nucleoside triphosphate hydrolases"/>
    <property type="match status" value="1"/>
</dbReference>
<dbReference type="Pfam" id="PF18052">
    <property type="entry name" value="Rx_N"/>
    <property type="match status" value="1"/>
</dbReference>
<dbReference type="Gene3D" id="1.20.5.4130">
    <property type="match status" value="1"/>
</dbReference>
<dbReference type="GO" id="GO:0006952">
    <property type="term" value="P:defense response"/>
    <property type="evidence" value="ECO:0007669"/>
    <property type="project" value="UniProtKB-KW"/>
</dbReference>
<comment type="similarity">
    <text evidence="1">Belongs to the disease resistance NB-LRR family.</text>
</comment>
<keyword evidence="4" id="KW-0547">Nucleotide-binding</keyword>
<dbReference type="Proteomes" id="UP001210211">
    <property type="component" value="Unassembled WGS sequence"/>
</dbReference>
<dbReference type="InterPro" id="IPR027417">
    <property type="entry name" value="P-loop_NTPase"/>
</dbReference>